<feature type="compositionally biased region" description="Basic and acidic residues" evidence="1">
    <location>
        <begin position="119"/>
        <end position="132"/>
    </location>
</feature>
<dbReference type="AlphaFoldDB" id="A0A9Q8PEL3"/>
<feature type="region of interest" description="Disordered" evidence="1">
    <location>
        <begin position="156"/>
        <end position="176"/>
    </location>
</feature>
<dbReference type="RefSeq" id="XP_047765530.1">
    <property type="nucleotide sequence ID" value="XM_047910781.1"/>
</dbReference>
<evidence type="ECO:0000256" key="1">
    <source>
        <dbReference type="SAM" id="MobiDB-lite"/>
    </source>
</evidence>
<name>A0A9Q8PEL3_PASFU</name>
<dbReference type="GeneID" id="71991511"/>
<reference evidence="2" key="2">
    <citation type="journal article" date="2022" name="Microb. Genom.">
        <title>A chromosome-scale genome assembly of the tomato pathogen Cladosporium fulvum reveals a compartmentalized genome architecture and the presence of a dispensable chromosome.</title>
        <authorList>
            <person name="Zaccaron A.Z."/>
            <person name="Chen L.H."/>
            <person name="Samaras A."/>
            <person name="Stergiopoulos I."/>
        </authorList>
    </citation>
    <scope>NUCLEOTIDE SEQUENCE</scope>
    <source>
        <strain evidence="2">Race5_Kim</strain>
    </source>
</reference>
<keyword evidence="3" id="KW-1185">Reference proteome</keyword>
<accession>A0A9Q8PEL3</accession>
<organism evidence="2 3">
    <name type="scientific">Passalora fulva</name>
    <name type="common">Tomato leaf mold</name>
    <name type="synonym">Cladosporium fulvum</name>
    <dbReference type="NCBI Taxonomy" id="5499"/>
    <lineage>
        <taxon>Eukaryota</taxon>
        <taxon>Fungi</taxon>
        <taxon>Dikarya</taxon>
        <taxon>Ascomycota</taxon>
        <taxon>Pezizomycotina</taxon>
        <taxon>Dothideomycetes</taxon>
        <taxon>Dothideomycetidae</taxon>
        <taxon>Mycosphaerellales</taxon>
        <taxon>Mycosphaerellaceae</taxon>
        <taxon>Fulvia</taxon>
    </lineage>
</organism>
<gene>
    <name evidence="2" type="ORF">CLAFUR5_11633</name>
</gene>
<dbReference type="KEGG" id="ffu:CLAFUR5_11633"/>
<evidence type="ECO:0000313" key="2">
    <source>
        <dbReference type="EMBL" id="UJO21164.1"/>
    </source>
</evidence>
<sequence length="370" mass="41057">MSHTSRQTGFTSWSIGFTANNASTARPVLDPHIYDIKTAISNMGVIASSIFSAGQATNSNVDIKATARREAIFAAIDAALVGPKDGALNSCGTKCVQPSTGKEKRIADQHHSPIKAKLANKDAEPGRKDTSDLDTHQEFHWCKVSSRAAFNQLRSLGTSDSKSPAQESDSLSSKLTREEKMAMLRGYCDCPDCAPSRYGQSSGDDPSCITDLRDTANLGKPIVNLIESPQGHQRGWGRWEQWNKRFRDTGFGESVIEALPDLSEITDTFSQLFFAGQLGPEPVRTLWAHLDSDVLGSTVMRVIENQASVPCVREARQLYPWLVGTPHVQCRDDDAVCFEITAYRDRRVLPWSPWKRHDSDYMHRSRRKSI</sequence>
<dbReference type="Proteomes" id="UP000756132">
    <property type="component" value="Chromosome 8"/>
</dbReference>
<dbReference type="EMBL" id="CP090170">
    <property type="protein sequence ID" value="UJO21164.1"/>
    <property type="molecule type" value="Genomic_DNA"/>
</dbReference>
<reference evidence="2" key="1">
    <citation type="submission" date="2021-12" db="EMBL/GenBank/DDBJ databases">
        <authorList>
            <person name="Zaccaron A."/>
            <person name="Stergiopoulos I."/>
        </authorList>
    </citation>
    <scope>NUCLEOTIDE SEQUENCE</scope>
    <source>
        <strain evidence="2">Race5_Kim</strain>
    </source>
</reference>
<feature type="region of interest" description="Disordered" evidence="1">
    <location>
        <begin position="99"/>
        <end position="132"/>
    </location>
</feature>
<proteinExistence type="predicted"/>
<protein>
    <submittedName>
        <fullName evidence="2">Uncharacterized protein</fullName>
    </submittedName>
</protein>
<feature type="compositionally biased region" description="Basic and acidic residues" evidence="1">
    <location>
        <begin position="101"/>
        <end position="111"/>
    </location>
</feature>
<feature type="compositionally biased region" description="Polar residues" evidence="1">
    <location>
        <begin position="156"/>
        <end position="174"/>
    </location>
</feature>
<evidence type="ECO:0000313" key="3">
    <source>
        <dbReference type="Proteomes" id="UP000756132"/>
    </source>
</evidence>